<evidence type="ECO:0000313" key="2">
    <source>
        <dbReference type="EMBL" id="CAK7355603.1"/>
    </source>
</evidence>
<keyword evidence="1" id="KW-1133">Transmembrane helix</keyword>
<keyword evidence="1" id="KW-0472">Membrane</keyword>
<reference evidence="2 3" key="1">
    <citation type="submission" date="2024-01" db="EMBL/GenBank/DDBJ databases">
        <authorList>
            <person name="Waweru B."/>
        </authorList>
    </citation>
    <scope>NUCLEOTIDE SEQUENCE [LARGE SCALE GENOMIC DNA]</scope>
</reference>
<sequence>MARIHCDTKFCRERFHPHCVSPFVLELTSLFAVINSEEEEGMIRTFFGYVNFLGAVAILVAAAVAGMVGGMALLVTLDGAKVGFINPQQQITTPYPIQKNYRSMYWSLFVIPSGNICLRLSTAELAGTPRILAHNMRIVKI</sequence>
<accession>A0AAV1SR46</accession>
<dbReference type="Proteomes" id="UP001314170">
    <property type="component" value="Unassembled WGS sequence"/>
</dbReference>
<evidence type="ECO:0000313" key="3">
    <source>
        <dbReference type="Proteomes" id="UP001314170"/>
    </source>
</evidence>
<proteinExistence type="predicted"/>
<protein>
    <submittedName>
        <fullName evidence="2">Uncharacterized protein</fullName>
    </submittedName>
</protein>
<name>A0AAV1SR46_9ROSI</name>
<gene>
    <name evidence="2" type="ORF">DCAF_LOCUS25863</name>
</gene>
<feature type="transmembrane region" description="Helical" evidence="1">
    <location>
        <begin position="52"/>
        <end position="75"/>
    </location>
</feature>
<evidence type="ECO:0000256" key="1">
    <source>
        <dbReference type="SAM" id="Phobius"/>
    </source>
</evidence>
<keyword evidence="1" id="KW-0812">Transmembrane</keyword>
<comment type="caution">
    <text evidence="2">The sequence shown here is derived from an EMBL/GenBank/DDBJ whole genome shotgun (WGS) entry which is preliminary data.</text>
</comment>
<keyword evidence="3" id="KW-1185">Reference proteome</keyword>
<dbReference type="EMBL" id="CAWUPB010001195">
    <property type="protein sequence ID" value="CAK7355603.1"/>
    <property type="molecule type" value="Genomic_DNA"/>
</dbReference>
<dbReference type="AlphaFoldDB" id="A0AAV1SR46"/>
<organism evidence="2 3">
    <name type="scientific">Dovyalis caffra</name>
    <dbReference type="NCBI Taxonomy" id="77055"/>
    <lineage>
        <taxon>Eukaryota</taxon>
        <taxon>Viridiplantae</taxon>
        <taxon>Streptophyta</taxon>
        <taxon>Embryophyta</taxon>
        <taxon>Tracheophyta</taxon>
        <taxon>Spermatophyta</taxon>
        <taxon>Magnoliopsida</taxon>
        <taxon>eudicotyledons</taxon>
        <taxon>Gunneridae</taxon>
        <taxon>Pentapetalae</taxon>
        <taxon>rosids</taxon>
        <taxon>fabids</taxon>
        <taxon>Malpighiales</taxon>
        <taxon>Salicaceae</taxon>
        <taxon>Flacourtieae</taxon>
        <taxon>Dovyalis</taxon>
    </lineage>
</organism>